<dbReference type="STRING" id="1122214.Mame_03692"/>
<keyword evidence="1" id="KW-0472">Membrane</keyword>
<keyword evidence="1" id="KW-1133">Transmembrane helix</keyword>
<dbReference type="OrthoDB" id="20942at2"/>
<reference evidence="2 3" key="1">
    <citation type="submission" date="2017-03" db="EMBL/GenBank/DDBJ databases">
        <title>Foreign affairs: Plasmid Transfer between Roseobacters and Rhizobia.</title>
        <authorList>
            <person name="Bartling P."/>
            <person name="Bunk B."/>
            <person name="Overmann J."/>
            <person name="Brinkmann H."/>
            <person name="Petersen J."/>
        </authorList>
    </citation>
    <scope>NUCLEOTIDE SEQUENCE [LARGE SCALE GENOMIC DNA]</scope>
    <source>
        <strain evidence="2 3">MACL11</strain>
    </source>
</reference>
<sequence length="120" mass="13495">MGHPYDVENATRLHVEWCRDLIDRTGLTTTNQTEPLMRAVMFELRRSIAPGAVIAMALPTAIATVFGTTRRGTPAIDKEERNTVCDQRFRASRKACFTMCQPGHRLGACGILILNFQRIF</sequence>
<dbReference type="EMBL" id="CP020330">
    <property type="protein sequence ID" value="AQZ52997.1"/>
    <property type="molecule type" value="Genomic_DNA"/>
</dbReference>
<gene>
    <name evidence="2" type="ORF">Mame_03692</name>
</gene>
<accession>A0A1U9Z5K7</accession>
<evidence type="ECO:0000256" key="1">
    <source>
        <dbReference type="SAM" id="Phobius"/>
    </source>
</evidence>
<proteinExistence type="predicted"/>
<keyword evidence="3" id="KW-1185">Reference proteome</keyword>
<dbReference type="Proteomes" id="UP000191135">
    <property type="component" value="Chromosome"/>
</dbReference>
<dbReference type="KEGG" id="mmed:Mame_03692"/>
<evidence type="ECO:0000313" key="2">
    <source>
        <dbReference type="EMBL" id="AQZ52997.1"/>
    </source>
</evidence>
<protein>
    <submittedName>
        <fullName evidence="2">Uncharacterized protein</fullName>
    </submittedName>
</protein>
<keyword evidence="1" id="KW-0812">Transmembrane</keyword>
<dbReference type="RefSeq" id="WP_079920925.1">
    <property type="nucleotide sequence ID" value="NZ_AQWH01000026.1"/>
</dbReference>
<feature type="transmembrane region" description="Helical" evidence="1">
    <location>
        <begin position="47"/>
        <end position="68"/>
    </location>
</feature>
<name>A0A1U9Z5K7_9HYPH</name>
<organism evidence="2 3">
    <name type="scientific">Martelella mediterranea DSM 17316</name>
    <dbReference type="NCBI Taxonomy" id="1122214"/>
    <lineage>
        <taxon>Bacteria</taxon>
        <taxon>Pseudomonadati</taxon>
        <taxon>Pseudomonadota</taxon>
        <taxon>Alphaproteobacteria</taxon>
        <taxon>Hyphomicrobiales</taxon>
        <taxon>Aurantimonadaceae</taxon>
        <taxon>Martelella</taxon>
    </lineage>
</organism>
<evidence type="ECO:0000313" key="3">
    <source>
        <dbReference type="Proteomes" id="UP000191135"/>
    </source>
</evidence>
<dbReference type="AlphaFoldDB" id="A0A1U9Z5K7"/>